<sequence>MLSILVDGNLGHWDNMLPFVMLAYNSCVPANREPSWARNPRDTATTARLESASTVCTTWQGTT</sequence>
<name>A0A0V0T9E4_9BILA</name>
<organism evidence="1 2">
    <name type="scientific">Trichinella murrelli</name>
    <dbReference type="NCBI Taxonomy" id="144512"/>
    <lineage>
        <taxon>Eukaryota</taxon>
        <taxon>Metazoa</taxon>
        <taxon>Ecdysozoa</taxon>
        <taxon>Nematoda</taxon>
        <taxon>Enoplea</taxon>
        <taxon>Dorylaimia</taxon>
        <taxon>Trichinellida</taxon>
        <taxon>Trichinellidae</taxon>
        <taxon>Trichinella</taxon>
    </lineage>
</organism>
<evidence type="ECO:0000313" key="1">
    <source>
        <dbReference type="EMBL" id="KRX35652.1"/>
    </source>
</evidence>
<protein>
    <submittedName>
        <fullName evidence="1">Uncharacterized protein</fullName>
    </submittedName>
</protein>
<evidence type="ECO:0000313" key="2">
    <source>
        <dbReference type="Proteomes" id="UP000055048"/>
    </source>
</evidence>
<keyword evidence="2" id="KW-1185">Reference proteome</keyword>
<gene>
    <name evidence="1" type="ORF">T05_6632</name>
</gene>
<dbReference type="AlphaFoldDB" id="A0A0V0T9E4"/>
<accession>A0A0V0T9E4</accession>
<dbReference type="Proteomes" id="UP000055048">
    <property type="component" value="Unassembled WGS sequence"/>
</dbReference>
<proteinExistence type="predicted"/>
<reference evidence="1 2" key="1">
    <citation type="submission" date="2015-01" db="EMBL/GenBank/DDBJ databases">
        <title>Evolution of Trichinella species and genotypes.</title>
        <authorList>
            <person name="Korhonen P.K."/>
            <person name="Edoardo P."/>
            <person name="Giuseppe L.R."/>
            <person name="Gasser R.B."/>
        </authorList>
    </citation>
    <scope>NUCLEOTIDE SEQUENCE [LARGE SCALE GENOMIC DNA]</scope>
    <source>
        <strain evidence="1">ISS417</strain>
    </source>
</reference>
<comment type="caution">
    <text evidence="1">The sequence shown here is derived from an EMBL/GenBank/DDBJ whole genome shotgun (WGS) entry which is preliminary data.</text>
</comment>
<dbReference type="EMBL" id="JYDJ01000421">
    <property type="protein sequence ID" value="KRX35652.1"/>
    <property type="molecule type" value="Genomic_DNA"/>
</dbReference>